<comment type="caution">
    <text evidence="2">The sequence shown here is derived from an EMBL/GenBank/DDBJ whole genome shotgun (WGS) entry which is preliminary data.</text>
</comment>
<keyword evidence="3" id="KW-1185">Reference proteome</keyword>
<evidence type="ECO:0000313" key="2">
    <source>
        <dbReference type="EMBL" id="KAK3107183.1"/>
    </source>
</evidence>
<name>A0AA88YK51_PINIB</name>
<dbReference type="EMBL" id="VSWD01000002">
    <property type="protein sequence ID" value="KAK3107183.1"/>
    <property type="molecule type" value="Genomic_DNA"/>
</dbReference>
<organism evidence="2 3">
    <name type="scientific">Pinctada imbricata</name>
    <name type="common">Atlantic pearl-oyster</name>
    <name type="synonym">Pinctada martensii</name>
    <dbReference type="NCBI Taxonomy" id="66713"/>
    <lineage>
        <taxon>Eukaryota</taxon>
        <taxon>Metazoa</taxon>
        <taxon>Spiralia</taxon>
        <taxon>Lophotrochozoa</taxon>
        <taxon>Mollusca</taxon>
        <taxon>Bivalvia</taxon>
        <taxon>Autobranchia</taxon>
        <taxon>Pteriomorphia</taxon>
        <taxon>Pterioida</taxon>
        <taxon>Pterioidea</taxon>
        <taxon>Pteriidae</taxon>
        <taxon>Pinctada</taxon>
    </lineage>
</organism>
<feature type="compositionally biased region" description="Polar residues" evidence="1">
    <location>
        <begin position="129"/>
        <end position="159"/>
    </location>
</feature>
<evidence type="ECO:0000313" key="3">
    <source>
        <dbReference type="Proteomes" id="UP001186944"/>
    </source>
</evidence>
<protein>
    <submittedName>
        <fullName evidence="2">Uncharacterized protein</fullName>
    </submittedName>
</protein>
<feature type="region of interest" description="Disordered" evidence="1">
    <location>
        <begin position="119"/>
        <end position="159"/>
    </location>
</feature>
<sequence length="159" mass="18009">MNLPFDTSLIPKDGMNKDAKSHVTDLLSHLKLTQKIASKNIKEAQERQKKQHDKKAITPNFNTGDLVLLHTTRMPVGLSPKLQCPWDGPYYIAATGPNYSFKLRKCSDHKEHEANVNAKRLKHYKDPNNRPSLETSPVNTQIDDGNQSTDALNEENQSY</sequence>
<reference evidence="2" key="1">
    <citation type="submission" date="2019-08" db="EMBL/GenBank/DDBJ databases">
        <title>The improved chromosome-level genome for the pearl oyster Pinctada fucata martensii using PacBio sequencing and Hi-C.</title>
        <authorList>
            <person name="Zheng Z."/>
        </authorList>
    </citation>
    <scope>NUCLEOTIDE SEQUENCE</scope>
    <source>
        <strain evidence="2">ZZ-2019</strain>
        <tissue evidence="2">Adductor muscle</tissue>
    </source>
</reference>
<dbReference type="Proteomes" id="UP001186944">
    <property type="component" value="Unassembled WGS sequence"/>
</dbReference>
<proteinExistence type="predicted"/>
<dbReference type="AlphaFoldDB" id="A0AA88YK51"/>
<gene>
    <name evidence="2" type="ORF">FSP39_008753</name>
</gene>
<accession>A0AA88YK51</accession>
<evidence type="ECO:0000256" key="1">
    <source>
        <dbReference type="SAM" id="MobiDB-lite"/>
    </source>
</evidence>